<dbReference type="PANTHER" id="PTHR34107">
    <property type="entry name" value="SLL0198 PROTEIN-RELATED"/>
    <property type="match status" value="1"/>
</dbReference>
<dbReference type="SUPFAM" id="SSF52980">
    <property type="entry name" value="Restriction endonuclease-like"/>
    <property type="match status" value="1"/>
</dbReference>
<dbReference type="CDD" id="cd06260">
    <property type="entry name" value="DUF820-like"/>
    <property type="match status" value="1"/>
</dbReference>
<dbReference type="Proteomes" id="UP001576780">
    <property type="component" value="Unassembled WGS sequence"/>
</dbReference>
<name>A0ABV4WLB5_9CYAN</name>
<sequence length="192" mass="21686">MNAVILNIPPVAKLTDEQFYEICQANRDFRFERSAIGDLIIMPPTGGGTGKGNSGINAQLWFWNQETKLGEVFDSSTGFRLPNGADRSPDAAWITLEKWNSLTAEEQEKFLPFAPDFVVELRSPSDALQPLRDKMQEYIENGTRLGWLINRKDRQVEIYRRGREKEVLDNPVSLSGEDVLPGFVLNLAVVWG</sequence>
<keyword evidence="2" id="KW-0540">Nuclease</keyword>
<evidence type="ECO:0000313" key="3">
    <source>
        <dbReference type="Proteomes" id="UP001576780"/>
    </source>
</evidence>
<dbReference type="InterPro" id="IPR008538">
    <property type="entry name" value="Uma2"/>
</dbReference>
<dbReference type="EMBL" id="JBHFNT010000126">
    <property type="protein sequence ID" value="MFB2835874.1"/>
    <property type="molecule type" value="Genomic_DNA"/>
</dbReference>
<proteinExistence type="predicted"/>
<protein>
    <submittedName>
        <fullName evidence="2">Uma2 family endonuclease</fullName>
    </submittedName>
</protein>
<dbReference type="InterPro" id="IPR012296">
    <property type="entry name" value="Nuclease_put_TT1808"/>
</dbReference>
<dbReference type="RefSeq" id="WP_413278277.1">
    <property type="nucleotide sequence ID" value="NZ_JBHFNT010000126.1"/>
</dbReference>
<gene>
    <name evidence="2" type="ORF">ACE1CA_15195</name>
</gene>
<feature type="domain" description="Putative restriction endonuclease" evidence="1">
    <location>
        <begin position="17"/>
        <end position="187"/>
    </location>
</feature>
<dbReference type="Pfam" id="PF05685">
    <property type="entry name" value="Uma2"/>
    <property type="match status" value="1"/>
</dbReference>
<comment type="caution">
    <text evidence="2">The sequence shown here is derived from an EMBL/GenBank/DDBJ whole genome shotgun (WGS) entry which is preliminary data.</text>
</comment>
<accession>A0ABV4WLB5</accession>
<keyword evidence="2" id="KW-0255">Endonuclease</keyword>
<dbReference type="GO" id="GO:0004519">
    <property type="term" value="F:endonuclease activity"/>
    <property type="evidence" value="ECO:0007669"/>
    <property type="project" value="UniProtKB-KW"/>
</dbReference>
<dbReference type="PANTHER" id="PTHR34107:SF7">
    <property type="entry name" value="SLR2092 PROTEIN"/>
    <property type="match status" value="1"/>
</dbReference>
<keyword evidence="3" id="KW-1185">Reference proteome</keyword>
<dbReference type="Gene3D" id="3.90.1570.10">
    <property type="entry name" value="tt1808, chain A"/>
    <property type="match status" value="1"/>
</dbReference>
<reference evidence="2 3" key="1">
    <citation type="submission" date="2024-09" db="EMBL/GenBank/DDBJ databases">
        <title>Floridaenema gen nov. (Aerosakkonemataceae, Aerosakkonematales ord. nov., Cyanobacteria) from benthic tropical and subtropical fresh waters, with the description of four new species.</title>
        <authorList>
            <person name="Moretto J.A."/>
            <person name="Berthold D.E."/>
            <person name="Lefler F.W."/>
            <person name="Huang I.-S."/>
            <person name="Laughinghouse H. IV."/>
        </authorList>
    </citation>
    <scope>NUCLEOTIDE SEQUENCE [LARGE SCALE GENOMIC DNA]</scope>
    <source>
        <strain evidence="2 3">BLCC-F167</strain>
    </source>
</reference>
<dbReference type="InterPro" id="IPR011335">
    <property type="entry name" value="Restrct_endonuc-II-like"/>
</dbReference>
<keyword evidence="2" id="KW-0378">Hydrolase</keyword>
<organism evidence="2 3">
    <name type="scientific">Floridaenema evergladense BLCC-F167</name>
    <dbReference type="NCBI Taxonomy" id="3153639"/>
    <lineage>
        <taxon>Bacteria</taxon>
        <taxon>Bacillati</taxon>
        <taxon>Cyanobacteriota</taxon>
        <taxon>Cyanophyceae</taxon>
        <taxon>Oscillatoriophycideae</taxon>
        <taxon>Aerosakkonematales</taxon>
        <taxon>Aerosakkonemataceae</taxon>
        <taxon>Floridanema</taxon>
        <taxon>Floridanema evergladense</taxon>
    </lineage>
</organism>
<evidence type="ECO:0000313" key="2">
    <source>
        <dbReference type="EMBL" id="MFB2835874.1"/>
    </source>
</evidence>
<evidence type="ECO:0000259" key="1">
    <source>
        <dbReference type="Pfam" id="PF05685"/>
    </source>
</evidence>